<evidence type="ECO:0000313" key="2">
    <source>
        <dbReference type="Proteomes" id="UP001497535"/>
    </source>
</evidence>
<dbReference type="Proteomes" id="UP001497535">
    <property type="component" value="Unassembled WGS sequence"/>
</dbReference>
<accession>A0ACB0Y188</accession>
<keyword evidence="2" id="KW-1185">Reference proteome</keyword>
<organism evidence="1 2">
    <name type="scientific">Meloidogyne enterolobii</name>
    <name type="common">Root-knot nematode worm</name>
    <name type="synonym">Meloidogyne mayaguensis</name>
    <dbReference type="NCBI Taxonomy" id="390850"/>
    <lineage>
        <taxon>Eukaryota</taxon>
        <taxon>Metazoa</taxon>
        <taxon>Ecdysozoa</taxon>
        <taxon>Nematoda</taxon>
        <taxon>Chromadorea</taxon>
        <taxon>Rhabditida</taxon>
        <taxon>Tylenchina</taxon>
        <taxon>Tylenchomorpha</taxon>
        <taxon>Tylenchoidea</taxon>
        <taxon>Meloidogynidae</taxon>
        <taxon>Meloidogyninae</taxon>
        <taxon>Meloidogyne</taxon>
    </lineage>
</organism>
<dbReference type="EMBL" id="CAVMJV010000004">
    <property type="protein sequence ID" value="CAK5026543.1"/>
    <property type="molecule type" value="Genomic_DNA"/>
</dbReference>
<protein>
    <submittedName>
        <fullName evidence="1">Uncharacterized protein</fullName>
    </submittedName>
</protein>
<comment type="caution">
    <text evidence="1">The sequence shown here is derived from an EMBL/GenBank/DDBJ whole genome shotgun (WGS) entry which is preliminary data.</text>
</comment>
<name>A0ACB0Y188_MELEN</name>
<sequence length="156" mass="18532">MLWLLAILMMKYFNRTDEDEAAGEAEYHRFWGWQKVVLTLILLSQLSAFVAICTGDNKVHVAICTLFPSIDFLFYNFNFYCQFVFKRTRKIIFLNLKCYFQCCLMEFSFFLQIEKIFVLLLEQIIGYAFYLHVGGTFCWLIAFVCAITTTYKFIKE</sequence>
<reference evidence="1" key="1">
    <citation type="submission" date="2023-11" db="EMBL/GenBank/DDBJ databases">
        <authorList>
            <person name="Poullet M."/>
        </authorList>
    </citation>
    <scope>NUCLEOTIDE SEQUENCE</scope>
    <source>
        <strain evidence="1">E1834</strain>
    </source>
</reference>
<proteinExistence type="predicted"/>
<gene>
    <name evidence="1" type="ORF">MENTE1834_LOCUS6138</name>
</gene>
<evidence type="ECO:0000313" key="1">
    <source>
        <dbReference type="EMBL" id="CAK5026543.1"/>
    </source>
</evidence>